<evidence type="ECO:0000256" key="18">
    <source>
        <dbReference type="SAM" id="MobiDB-lite"/>
    </source>
</evidence>
<dbReference type="UniPathway" id="UPA00988"/>
<dbReference type="InterPro" id="IPR000182">
    <property type="entry name" value="GNAT_dom"/>
</dbReference>
<feature type="region of interest" description="Disordered" evidence="18">
    <location>
        <begin position="67"/>
        <end position="93"/>
    </location>
</feature>
<dbReference type="GO" id="GO:0002926">
    <property type="term" value="P:tRNA wobble base 5-methoxycarbonylmethyl-2-thiouridinylation"/>
    <property type="evidence" value="ECO:0007669"/>
    <property type="project" value="TreeGrafter"/>
</dbReference>
<keyword evidence="11" id="KW-0694">RNA-binding</keyword>
<feature type="compositionally biased region" description="Polar residues" evidence="18">
    <location>
        <begin position="604"/>
        <end position="615"/>
    </location>
</feature>
<evidence type="ECO:0000259" key="19">
    <source>
        <dbReference type="PROSITE" id="PS51186"/>
    </source>
</evidence>
<keyword evidence="12" id="KW-0408">Iron</keyword>
<feature type="domain" description="Radical SAM core" evidence="20">
    <location>
        <begin position="919"/>
        <end position="1209"/>
    </location>
</feature>
<evidence type="ECO:0000256" key="5">
    <source>
        <dbReference type="ARBA" id="ARBA00022485"/>
    </source>
</evidence>
<evidence type="ECO:0000256" key="9">
    <source>
        <dbReference type="ARBA" id="ARBA00022694"/>
    </source>
</evidence>
<dbReference type="InterPro" id="IPR007197">
    <property type="entry name" value="rSAM"/>
</dbReference>
<gene>
    <name evidence="21" type="ORF">Poli38472_000265</name>
</gene>
<evidence type="ECO:0000256" key="6">
    <source>
        <dbReference type="ARBA" id="ARBA00022555"/>
    </source>
</evidence>
<dbReference type="PANTHER" id="PTHR11135">
    <property type="entry name" value="HISTONE ACETYLTRANSFERASE-RELATED"/>
    <property type="match status" value="1"/>
</dbReference>
<evidence type="ECO:0000256" key="4">
    <source>
        <dbReference type="ARBA" id="ARBA00020266"/>
    </source>
</evidence>
<sequence>MDGPLSPFVSPDTLWGRFNPDSGTSAICPPMFMISPSESDFIDSVPKSDVFLSPPGSHDLKAVTSEAWSKKLTSDSPGPVLKEQKSETEDSQTDHPLVLENFDLSEVHGRSDETQNKVEMPLEARTGSLRELKLSAHKAKASNLSPSLKRRSSSLQNVLASFFLSVDPSKLRMAEVYSRRYKDHEDKLFSELSERYGAERVATFRANFENETIRRIGEGAVGSSSLDSSILPNFVGEVEATYDQFSSNDPDTPLSPQAAGTNVFRLQTPTRPFTMSAASFEGAGDANLFSPPPSYHTPRNMSPMPAFFVSPQHERTESQDHEKYVILPPPISPTICPSAPSLQQEELTPQSFLPEPTRASCEPISHPEDSSYPQIDTLRMFPKSSDVSPMPDMDAPAQTMKRVSRNSSQVDVEGCSVTLEALLNEFFRKHQPDKLHIAPLLAKEYSGKERVLIELLRKKYGSLSVKKLECKFAEEDRKPEPTAETPSDNPRWFYSHPTFTSRWTVAFLVIGVWICGLLGHNHFKCGVIDAIDTKPMENELLLLSKQLEEFRLRYLPSYLSQARPQSSFCTKWKENEAAVQVLPTPRQAGEFLKLLVFSRTTSSAGGSQLASTTANRVAAREGDVPGSTTLTGPSVLEQEESQPLKVVPAAKLNDHPDPHSTAFIEVVVEPTVGHRTSSSMQSNSIKTANPVEEEEELVATITSSMPSAIPSSLSLDVNEDVHMPNRGIEVTKDQDYESKITQQMHQEQPAILEETPTHSRDIPVDDRAIEDEVTTQIKEEVEGVEASADKFFVDKEADRDLPEGLILDKSSAQAPESESTTQAAQSNESVAEEDEENPTKETKTMSGHEAAYVHAIAGIVDEVILAYEKQEPVNMTRLKNDVAKKYKLPSMPKLVDIISAVPEDYKEKLLPFLKAKPIRTASGIAVVAVMCKPHRCPHIAMTGNICVYCPGGPDSDFEYSTQSYTGYEPTSMRAIRARYNPYLQTKNRVDQLKRLGHSVDKVEFIVMGGTFLSLDKDYRDYFIRNLHDALSGHSSSSVEEAVRYSEQSLTKCTAITIETRPDYCLKPHLNDMLAYGCTRIEIGVQSIYEDVARDTNRGHTVAAVCHSFQLAKDCGYKIVAHMMPDLPNMGMERDLEGFKEFFENPAFRTDGLKMYPTLVIRGTGLYELWKTGKYKNYSPDDLVDLMARLLAIVPPWTRVYRIQRDIPMPLVTSGVEHGNLRELALARMKDLGLVCNDVRTREVGIKSIHDQTIPDQVELVRRDYVANGGWETFLSYEDPQQNILIGLLRLRKASKAAFRAEIPPGTSIVRELHVYGSSVPIHSRDPTKFQHQGFGTLLMEEAERIAVEEHGSHKIVVISGVGTRNYYRKLGYELDGPYMSKYL</sequence>
<dbReference type="SFLD" id="SFLDS00029">
    <property type="entry name" value="Radical_SAM"/>
    <property type="match status" value="1"/>
</dbReference>
<feature type="region of interest" description="Disordered" evidence="18">
    <location>
        <begin position="604"/>
        <end position="633"/>
    </location>
</feature>
<dbReference type="Pfam" id="PF16199">
    <property type="entry name" value="Radical_SAM_C"/>
    <property type="match status" value="1"/>
</dbReference>
<evidence type="ECO:0000256" key="3">
    <source>
        <dbReference type="ARBA" id="ARBA00005494"/>
    </source>
</evidence>
<dbReference type="Proteomes" id="UP000794436">
    <property type="component" value="Unassembled WGS sequence"/>
</dbReference>
<keyword evidence="22" id="KW-1185">Reference proteome</keyword>
<dbReference type="CDD" id="cd01335">
    <property type="entry name" value="Radical_SAM"/>
    <property type="match status" value="1"/>
</dbReference>
<evidence type="ECO:0000256" key="8">
    <source>
        <dbReference type="ARBA" id="ARBA00022691"/>
    </source>
</evidence>
<keyword evidence="10" id="KW-0479">Metal-binding</keyword>
<dbReference type="GO" id="GO:0005737">
    <property type="term" value="C:cytoplasm"/>
    <property type="evidence" value="ECO:0007669"/>
    <property type="project" value="TreeGrafter"/>
</dbReference>
<dbReference type="PANTHER" id="PTHR11135:SF0">
    <property type="entry name" value="ELONGATOR COMPLEX PROTEIN 3"/>
    <property type="match status" value="1"/>
</dbReference>
<dbReference type="InterPro" id="IPR039661">
    <property type="entry name" value="ELP3"/>
</dbReference>
<keyword evidence="8" id="KW-0949">S-adenosyl-L-methionine</keyword>
<dbReference type="SMART" id="SM00729">
    <property type="entry name" value="Elp3"/>
    <property type="match status" value="1"/>
</dbReference>
<comment type="cofactor">
    <cofactor evidence="1">
        <name>[4Fe-4S] cluster</name>
        <dbReference type="ChEBI" id="CHEBI:49883"/>
    </cofactor>
</comment>
<keyword evidence="9" id="KW-0819">tRNA processing</keyword>
<accession>A0A8K1FIY7</accession>
<evidence type="ECO:0000256" key="13">
    <source>
        <dbReference type="ARBA" id="ARBA00023014"/>
    </source>
</evidence>
<reference evidence="21" key="1">
    <citation type="submission" date="2019-03" db="EMBL/GenBank/DDBJ databases">
        <title>Long read genome sequence of the mycoparasitic Pythium oligandrum ATCC 38472 isolated from sugarbeet rhizosphere.</title>
        <authorList>
            <person name="Gaulin E."/>
        </authorList>
    </citation>
    <scope>NUCLEOTIDE SEQUENCE</scope>
    <source>
        <strain evidence="21">ATCC 38472_TT</strain>
    </source>
</reference>
<dbReference type="FunFam" id="3.40.630.30:FF:000003">
    <property type="entry name" value="Elongator complex protein 3"/>
    <property type="match status" value="1"/>
</dbReference>
<comment type="caution">
    <text evidence="21">The sequence shown here is derived from an EMBL/GenBank/DDBJ whole genome shotgun (WGS) entry which is preliminary data.</text>
</comment>
<dbReference type="SUPFAM" id="SSF55729">
    <property type="entry name" value="Acyl-CoA N-acyltransferases (Nat)"/>
    <property type="match status" value="1"/>
</dbReference>
<dbReference type="PROSITE" id="PS51186">
    <property type="entry name" value="GNAT"/>
    <property type="match status" value="1"/>
</dbReference>
<evidence type="ECO:0000256" key="12">
    <source>
        <dbReference type="ARBA" id="ARBA00023004"/>
    </source>
</evidence>
<keyword evidence="7" id="KW-0808">Transferase</keyword>
<comment type="pathway">
    <text evidence="2">tRNA modification; 5-methoxycarbonylmethyl-2-thiouridine-tRNA biosynthesis.</text>
</comment>
<comment type="catalytic activity">
    <reaction evidence="17">
        <text>uridine(34) in tRNA + acetyl-CoA + S-adenosyl-L-methionine + H2O = 5-(carboxymethyl)uridine(34) in tRNA + 5'-deoxyadenosine + L-methionine + CoA + 2 H(+)</text>
        <dbReference type="Rhea" id="RHEA:61020"/>
        <dbReference type="Rhea" id="RHEA-COMP:10407"/>
        <dbReference type="Rhea" id="RHEA-COMP:11727"/>
        <dbReference type="ChEBI" id="CHEBI:15377"/>
        <dbReference type="ChEBI" id="CHEBI:15378"/>
        <dbReference type="ChEBI" id="CHEBI:17319"/>
        <dbReference type="ChEBI" id="CHEBI:57287"/>
        <dbReference type="ChEBI" id="CHEBI:57288"/>
        <dbReference type="ChEBI" id="CHEBI:57844"/>
        <dbReference type="ChEBI" id="CHEBI:59789"/>
        <dbReference type="ChEBI" id="CHEBI:65315"/>
        <dbReference type="ChEBI" id="CHEBI:74882"/>
        <dbReference type="EC" id="2.3.1.311"/>
    </reaction>
    <physiologicalReaction direction="left-to-right" evidence="17">
        <dbReference type="Rhea" id="RHEA:61021"/>
    </physiologicalReaction>
</comment>
<dbReference type="GO" id="GO:0106261">
    <property type="term" value="F:tRNA uridine(34) acetyltransferase activity"/>
    <property type="evidence" value="ECO:0007669"/>
    <property type="project" value="UniProtKB-EC"/>
</dbReference>
<evidence type="ECO:0000256" key="11">
    <source>
        <dbReference type="ARBA" id="ARBA00022884"/>
    </source>
</evidence>
<dbReference type="Pfam" id="PF04055">
    <property type="entry name" value="Radical_SAM"/>
    <property type="match status" value="1"/>
</dbReference>
<dbReference type="SFLD" id="SFLDG01086">
    <property type="entry name" value="elongater_protein-like"/>
    <property type="match status" value="1"/>
</dbReference>
<feature type="compositionally biased region" description="Basic and acidic residues" evidence="18">
    <location>
        <begin position="755"/>
        <end position="764"/>
    </location>
</feature>
<dbReference type="InterPro" id="IPR056591">
    <property type="entry name" value="ELP3-like_N"/>
</dbReference>
<dbReference type="InterPro" id="IPR058240">
    <property type="entry name" value="rSAM_sf"/>
</dbReference>
<evidence type="ECO:0000313" key="21">
    <source>
        <dbReference type="EMBL" id="TMW60223.1"/>
    </source>
</evidence>
<dbReference type="InterPro" id="IPR006638">
    <property type="entry name" value="Elp3/MiaA/NifB-like_rSAM"/>
</dbReference>
<evidence type="ECO:0000256" key="17">
    <source>
        <dbReference type="ARBA" id="ARBA00047372"/>
    </source>
</evidence>
<dbReference type="InterPro" id="IPR034687">
    <property type="entry name" value="ELP3-like"/>
</dbReference>
<evidence type="ECO:0000259" key="20">
    <source>
        <dbReference type="PROSITE" id="PS51918"/>
    </source>
</evidence>
<dbReference type="GO" id="GO:0005634">
    <property type="term" value="C:nucleus"/>
    <property type="evidence" value="ECO:0007669"/>
    <property type="project" value="TreeGrafter"/>
</dbReference>
<feature type="domain" description="N-acetyltransferase" evidence="19">
    <location>
        <begin position="1243"/>
        <end position="1383"/>
    </location>
</feature>
<dbReference type="OrthoDB" id="10265243at2759"/>
<dbReference type="PROSITE" id="PS51918">
    <property type="entry name" value="RADICAL_SAM"/>
    <property type="match status" value="1"/>
</dbReference>
<protein>
    <recommendedName>
        <fullName evidence="4">Elongator complex protein 3</fullName>
        <ecNumber evidence="16">2.3.1.311</ecNumber>
    </recommendedName>
    <alternativeName>
        <fullName evidence="15">tRNA uridine(34) acetyltransferase</fullName>
    </alternativeName>
</protein>
<dbReference type="EMBL" id="SPLM01000108">
    <property type="protein sequence ID" value="TMW60223.1"/>
    <property type="molecule type" value="Genomic_DNA"/>
</dbReference>
<keyword evidence="6" id="KW-0820">tRNA-binding</keyword>
<dbReference type="GO" id="GO:0000049">
    <property type="term" value="F:tRNA binding"/>
    <property type="evidence" value="ECO:0007669"/>
    <property type="project" value="UniProtKB-KW"/>
</dbReference>
<dbReference type="NCBIfam" id="TIGR01211">
    <property type="entry name" value="ELP3"/>
    <property type="match status" value="1"/>
</dbReference>
<feature type="compositionally biased region" description="Polar residues" evidence="18">
    <location>
        <begin position="810"/>
        <end position="829"/>
    </location>
</feature>
<evidence type="ECO:0000256" key="2">
    <source>
        <dbReference type="ARBA" id="ARBA00005043"/>
    </source>
</evidence>
<dbReference type="SUPFAM" id="SSF102114">
    <property type="entry name" value="Radical SAM enzymes"/>
    <property type="match status" value="1"/>
</dbReference>
<dbReference type="InterPro" id="IPR016181">
    <property type="entry name" value="Acyl_CoA_acyltransferase"/>
</dbReference>
<evidence type="ECO:0000256" key="1">
    <source>
        <dbReference type="ARBA" id="ARBA00001966"/>
    </source>
</evidence>
<dbReference type="GO" id="GO:0051539">
    <property type="term" value="F:4 iron, 4 sulfur cluster binding"/>
    <property type="evidence" value="ECO:0007669"/>
    <property type="project" value="UniProtKB-KW"/>
</dbReference>
<dbReference type="GO" id="GO:0046872">
    <property type="term" value="F:metal ion binding"/>
    <property type="evidence" value="ECO:0007669"/>
    <property type="project" value="UniProtKB-KW"/>
</dbReference>
<keyword evidence="13" id="KW-0411">Iron-sulfur</keyword>
<keyword evidence="5" id="KW-0004">4Fe-4S</keyword>
<proteinExistence type="inferred from homology"/>
<evidence type="ECO:0000256" key="7">
    <source>
        <dbReference type="ARBA" id="ARBA00022679"/>
    </source>
</evidence>
<feature type="region of interest" description="Disordered" evidence="18">
    <location>
        <begin position="741"/>
        <end position="764"/>
    </location>
</feature>
<evidence type="ECO:0000256" key="16">
    <source>
        <dbReference type="ARBA" id="ARBA00044771"/>
    </source>
</evidence>
<feature type="region of interest" description="Disordered" evidence="18">
    <location>
        <begin position="809"/>
        <end position="847"/>
    </location>
</feature>
<dbReference type="Pfam" id="PF23613">
    <property type="entry name" value="ELP3_N"/>
    <property type="match status" value="1"/>
</dbReference>
<keyword evidence="14" id="KW-0012">Acyltransferase</keyword>
<evidence type="ECO:0000256" key="10">
    <source>
        <dbReference type="ARBA" id="ARBA00022723"/>
    </source>
</evidence>
<evidence type="ECO:0000256" key="14">
    <source>
        <dbReference type="ARBA" id="ARBA00023315"/>
    </source>
</evidence>
<dbReference type="EC" id="2.3.1.311" evidence="16"/>
<dbReference type="InterPro" id="IPR032432">
    <property type="entry name" value="Radical_SAM_C"/>
</dbReference>
<organism evidence="21 22">
    <name type="scientific">Pythium oligandrum</name>
    <name type="common">Mycoparasitic fungus</name>
    <dbReference type="NCBI Taxonomy" id="41045"/>
    <lineage>
        <taxon>Eukaryota</taxon>
        <taxon>Sar</taxon>
        <taxon>Stramenopiles</taxon>
        <taxon>Oomycota</taxon>
        <taxon>Peronosporomycetes</taxon>
        <taxon>Pythiales</taxon>
        <taxon>Pythiaceae</taxon>
        <taxon>Pythium</taxon>
    </lineage>
</organism>
<evidence type="ECO:0000313" key="22">
    <source>
        <dbReference type="Proteomes" id="UP000794436"/>
    </source>
</evidence>
<dbReference type="SFLD" id="SFLDF00344">
    <property type="entry name" value="ELP3-like"/>
    <property type="match status" value="1"/>
</dbReference>
<dbReference type="GO" id="GO:0033588">
    <property type="term" value="C:elongator holoenzyme complex"/>
    <property type="evidence" value="ECO:0007669"/>
    <property type="project" value="TreeGrafter"/>
</dbReference>
<dbReference type="Gene3D" id="3.40.630.30">
    <property type="match status" value="1"/>
</dbReference>
<comment type="similarity">
    <text evidence="3">Belongs to the ELP3 family.</text>
</comment>
<evidence type="ECO:0000256" key="15">
    <source>
        <dbReference type="ARBA" id="ARBA00030769"/>
    </source>
</evidence>
<name>A0A8K1FIY7_PYTOL</name>